<dbReference type="Proteomes" id="UP000076584">
    <property type="component" value="Unassembled WGS sequence"/>
</dbReference>
<dbReference type="AlphaFoldDB" id="A0A161XRY6"/>
<sequence>MPLLAQEIVVKTGYLPQTQMAISPIDTTDSSNQVVLGGSFDEPKSLSDSALETCAGSGIDKSPTDLASQQHRGLDGLRDKRDGTFENIRSKFARQRDQSQQYFDSKRALIRERYRNGACCWTFKFFFQQSLRRELEDIYNREKNGMVVLLEGERIERGLVERKYEDWERNYIRECRKEWAKKYPATPFWYDRSGTVSCLGDSAGSCASGHPRGLR</sequence>
<evidence type="ECO:0000313" key="2">
    <source>
        <dbReference type="Proteomes" id="UP000076584"/>
    </source>
</evidence>
<gene>
    <name evidence="1" type="ORF">CI238_10277</name>
</gene>
<name>A0A161XRY6_COLIC</name>
<protein>
    <submittedName>
        <fullName evidence="1">Uncharacterized protein</fullName>
    </submittedName>
</protein>
<proteinExistence type="predicted"/>
<dbReference type="OrthoDB" id="4828976at2759"/>
<comment type="caution">
    <text evidence="1">The sequence shown here is derived from an EMBL/GenBank/DDBJ whole genome shotgun (WGS) entry which is preliminary data.</text>
</comment>
<evidence type="ECO:0000313" key="1">
    <source>
        <dbReference type="EMBL" id="KZL63122.1"/>
    </source>
</evidence>
<organism evidence="1 2">
    <name type="scientific">Colletotrichum incanum</name>
    <name type="common">Soybean anthracnose fungus</name>
    <dbReference type="NCBI Taxonomy" id="1573173"/>
    <lineage>
        <taxon>Eukaryota</taxon>
        <taxon>Fungi</taxon>
        <taxon>Dikarya</taxon>
        <taxon>Ascomycota</taxon>
        <taxon>Pezizomycotina</taxon>
        <taxon>Sordariomycetes</taxon>
        <taxon>Hypocreomycetidae</taxon>
        <taxon>Glomerellales</taxon>
        <taxon>Glomerellaceae</taxon>
        <taxon>Colletotrichum</taxon>
        <taxon>Colletotrichum spaethianum species complex</taxon>
    </lineage>
</organism>
<keyword evidence="2" id="KW-1185">Reference proteome</keyword>
<reference evidence="1 2" key="1">
    <citation type="submission" date="2015-06" db="EMBL/GenBank/DDBJ databases">
        <title>Survival trade-offs in plant roots during colonization by closely related pathogenic and mutualistic fungi.</title>
        <authorList>
            <person name="Hacquard S."/>
            <person name="Kracher B."/>
            <person name="Hiruma K."/>
            <person name="Weinman A."/>
            <person name="Muench P."/>
            <person name="Garrido Oter R."/>
            <person name="Ver Loren van Themaat E."/>
            <person name="Dallerey J.-F."/>
            <person name="Damm U."/>
            <person name="Henrissat B."/>
            <person name="Lespinet O."/>
            <person name="Thon M."/>
            <person name="Kemen E."/>
            <person name="McHardy A.C."/>
            <person name="Schulze-Lefert P."/>
            <person name="O'Connell R.J."/>
        </authorList>
    </citation>
    <scope>NUCLEOTIDE SEQUENCE [LARGE SCALE GENOMIC DNA]</scope>
    <source>
        <strain evidence="1 2">MAFF 238704</strain>
    </source>
</reference>
<dbReference type="EMBL" id="LFIW01002874">
    <property type="protein sequence ID" value="KZL63122.1"/>
    <property type="molecule type" value="Genomic_DNA"/>
</dbReference>
<accession>A0A161XRY6</accession>